<protein>
    <submittedName>
        <fullName evidence="4">TRZ/ATZ family protein</fullName>
    </submittedName>
</protein>
<dbReference type="PANTHER" id="PTHR43351">
    <property type="entry name" value="L(+)-TARTRATE DEHYDRATASE SUBUNIT BETA"/>
    <property type="match status" value="1"/>
</dbReference>
<evidence type="ECO:0000256" key="1">
    <source>
        <dbReference type="ARBA" id="ARBA00008876"/>
    </source>
</evidence>
<reference evidence="4" key="1">
    <citation type="journal article" date="2020" name="mSystems">
        <title>Genome- and Community-Level Interaction Insights into Carbon Utilization and Element Cycling Functions of Hydrothermarchaeota in Hydrothermal Sediment.</title>
        <authorList>
            <person name="Zhou Z."/>
            <person name="Liu Y."/>
            <person name="Xu W."/>
            <person name="Pan J."/>
            <person name="Luo Z.H."/>
            <person name="Li M."/>
        </authorList>
    </citation>
    <scope>NUCLEOTIDE SEQUENCE [LARGE SCALE GENOMIC DNA]</scope>
    <source>
        <strain evidence="4">SpSt-1179</strain>
    </source>
</reference>
<dbReference type="GO" id="GO:0016836">
    <property type="term" value="F:hydro-lyase activity"/>
    <property type="evidence" value="ECO:0007669"/>
    <property type="project" value="InterPro"/>
</dbReference>
<comment type="similarity">
    <text evidence="1">Belongs to the class-I fumarase family.</text>
</comment>
<keyword evidence="2" id="KW-0456">Lyase</keyword>
<proteinExistence type="inferred from homology"/>
<evidence type="ECO:0000256" key="2">
    <source>
        <dbReference type="ARBA" id="ARBA00023239"/>
    </source>
</evidence>
<name>A0A7C1CT28_9BACT</name>
<dbReference type="Gene3D" id="3.20.130.10">
    <property type="entry name" value="Fe-S hydro-lyase, tartrate dehydratase beta-type, catalytic domain"/>
    <property type="match status" value="1"/>
</dbReference>
<dbReference type="SUPFAM" id="SSF117457">
    <property type="entry name" value="FumA C-terminal domain-like"/>
    <property type="match status" value="1"/>
</dbReference>
<dbReference type="NCBIfam" id="TIGR00723">
    <property type="entry name" value="ttdB_fumA_fumB"/>
    <property type="match status" value="1"/>
</dbReference>
<organism evidence="4">
    <name type="scientific">Mesotoga infera</name>
    <dbReference type="NCBI Taxonomy" id="1236046"/>
    <lineage>
        <taxon>Bacteria</taxon>
        <taxon>Thermotogati</taxon>
        <taxon>Thermotogota</taxon>
        <taxon>Thermotogae</taxon>
        <taxon>Kosmotogales</taxon>
        <taxon>Kosmotogaceae</taxon>
        <taxon>Mesotoga</taxon>
    </lineage>
</organism>
<dbReference type="PANTHER" id="PTHR43351:SF2">
    <property type="entry name" value="L(+)-TARTRATE DEHYDRATASE SUBUNIT BETA-RELATED"/>
    <property type="match status" value="1"/>
</dbReference>
<dbReference type="InterPro" id="IPR036660">
    <property type="entry name" value="Fe-S_hydroAse_TtdB_cat_sf"/>
</dbReference>
<gene>
    <name evidence="4" type="ORF">ENN47_03840</name>
</gene>
<evidence type="ECO:0000259" key="3">
    <source>
        <dbReference type="Pfam" id="PF05683"/>
    </source>
</evidence>
<sequence length="164" mass="17884">MRIEELRVGDELSYSGEFLIMRDAAQKRLKEMLEEGKKLPVSLDGAIIFYAGPAKPTKDSFGAIGPTTSNRMDSFLEMLFMKGVLATVGKGKRSKQAVSLCKEYGRVYFLAPSGAAAALAGRISDMTTLAFDDLGTEAIFKVHVKDFPLYVAIDSLGNDVFISE</sequence>
<comment type="caution">
    <text evidence="4">The sequence shown here is derived from an EMBL/GenBank/DDBJ whole genome shotgun (WGS) entry which is preliminary data.</text>
</comment>
<evidence type="ECO:0000313" key="4">
    <source>
        <dbReference type="EMBL" id="HDP77312.1"/>
    </source>
</evidence>
<dbReference type="Pfam" id="PF05683">
    <property type="entry name" value="Fumerase_C"/>
    <property type="match status" value="1"/>
</dbReference>
<feature type="domain" description="Fe-S hydro-lyase tartrate dehydratase beta-type catalytic" evidence="3">
    <location>
        <begin position="3"/>
        <end position="161"/>
    </location>
</feature>
<dbReference type="InterPro" id="IPR004647">
    <property type="entry name" value="Fe-S_hydro-lyase_TtdB-typ_cat"/>
</dbReference>
<accession>A0A7C1CT28</accession>
<dbReference type="AlphaFoldDB" id="A0A7C1CT28"/>
<dbReference type="EMBL" id="DSBT01000110">
    <property type="protein sequence ID" value="HDP77312.1"/>
    <property type="molecule type" value="Genomic_DNA"/>
</dbReference>
<dbReference type="Proteomes" id="UP000886198">
    <property type="component" value="Unassembled WGS sequence"/>
</dbReference>